<feature type="transmembrane region" description="Helical" evidence="1">
    <location>
        <begin position="34"/>
        <end position="59"/>
    </location>
</feature>
<proteinExistence type="predicted"/>
<dbReference type="Gene3D" id="1.10.8.350">
    <property type="entry name" value="Bacterial muramidase"/>
    <property type="match status" value="1"/>
</dbReference>
<dbReference type="PANTHER" id="PTHR30163:SF8">
    <property type="entry name" value="LYTIC MUREIN TRANSGLYCOSYLASE"/>
    <property type="match status" value="1"/>
</dbReference>
<keyword evidence="3" id="KW-0328">Glycosyltransferase</keyword>
<evidence type="ECO:0000313" key="3">
    <source>
        <dbReference type="EMBL" id="MCZ9304155.1"/>
    </source>
</evidence>
<accession>A0A9X3M4Q8</accession>
<reference evidence="3" key="1">
    <citation type="submission" date="2022-02" db="EMBL/GenBank/DDBJ databases">
        <title>Corynebacterium sp. from urogenital microbiome.</title>
        <authorList>
            <person name="Cappelli E.A."/>
            <person name="Ribeiro T.G."/>
            <person name="Peixe L."/>
        </authorList>
    </citation>
    <scope>NUCLEOTIDE SEQUENCE</scope>
    <source>
        <strain evidence="3">C9Ua_112</strain>
    </source>
</reference>
<dbReference type="InterPro" id="IPR043426">
    <property type="entry name" value="MltB-like"/>
</dbReference>
<keyword evidence="3" id="KW-0808">Transferase</keyword>
<dbReference type="EMBL" id="JAKMUV010000001">
    <property type="protein sequence ID" value="MCZ9304155.1"/>
    <property type="molecule type" value="Genomic_DNA"/>
</dbReference>
<evidence type="ECO:0000256" key="1">
    <source>
        <dbReference type="SAM" id="Phobius"/>
    </source>
</evidence>
<dbReference type="GO" id="GO:0009253">
    <property type="term" value="P:peptidoglycan catabolic process"/>
    <property type="evidence" value="ECO:0007669"/>
    <property type="project" value="TreeGrafter"/>
</dbReference>
<dbReference type="EC" id="2.4.-.-" evidence="3"/>
<evidence type="ECO:0000313" key="4">
    <source>
        <dbReference type="Proteomes" id="UP001146505"/>
    </source>
</evidence>
<dbReference type="GeneID" id="301812131"/>
<dbReference type="Pfam" id="PF13406">
    <property type="entry name" value="SLT_2"/>
    <property type="match status" value="1"/>
</dbReference>
<dbReference type="InterPro" id="IPR031304">
    <property type="entry name" value="SLT_2"/>
</dbReference>
<keyword evidence="4" id="KW-1185">Reference proteome</keyword>
<gene>
    <name evidence="3" type="ORF">L8U58_01155</name>
</gene>
<dbReference type="InterPro" id="IPR023346">
    <property type="entry name" value="Lysozyme-like_dom_sf"/>
</dbReference>
<comment type="caution">
    <text evidence="3">The sequence shown here is derived from an EMBL/GenBank/DDBJ whole genome shotgun (WGS) entry which is preliminary data.</text>
</comment>
<sequence>MASNRYRRPQRIEPNESLWEASEAADSGRPNRGLLGGCGFFVVVVALLAIIALVGYLVAGFVSGKNNAESDRLPVPTDVPPKAAAPAPTVDLEDADASYQKLLDWAKPKSEELNIPLQALMAYGKAEVFVRAKTPECSLSWNTLAGLGYVETRHGTYDGETFGAAKLNDQGIAEPDIIGPQLNGEGFAKVDDTDEGRLDGDRKYDRALGPMQFIPESWKIYGVDADNDGEKNPQSVYDAAASAAVLLCSKGRDLSTESGWTSAIKGYNLSDRYVADVRDAAANYALGQSPQ</sequence>
<dbReference type="GO" id="GO:0016757">
    <property type="term" value="F:glycosyltransferase activity"/>
    <property type="evidence" value="ECO:0007669"/>
    <property type="project" value="UniProtKB-KW"/>
</dbReference>
<dbReference type="GO" id="GO:0008933">
    <property type="term" value="F:peptidoglycan lytic transglycosylase activity"/>
    <property type="evidence" value="ECO:0007669"/>
    <property type="project" value="TreeGrafter"/>
</dbReference>
<protein>
    <submittedName>
        <fullName evidence="3">Lytic murein transglycosylase</fullName>
        <ecNumber evidence="3">2.4.-.-</ecNumber>
    </submittedName>
</protein>
<organism evidence="3 4">
    <name type="scientific">Corynebacterium macclintockiae</name>
    <dbReference type="NCBI Taxonomy" id="2913501"/>
    <lineage>
        <taxon>Bacteria</taxon>
        <taxon>Bacillati</taxon>
        <taxon>Actinomycetota</taxon>
        <taxon>Actinomycetes</taxon>
        <taxon>Mycobacteriales</taxon>
        <taxon>Corynebacteriaceae</taxon>
        <taxon>Corynebacterium</taxon>
    </lineage>
</organism>
<keyword evidence="1" id="KW-0472">Membrane</keyword>
<dbReference type="CDD" id="cd13399">
    <property type="entry name" value="Slt35-like"/>
    <property type="match status" value="1"/>
</dbReference>
<dbReference type="SUPFAM" id="SSF53955">
    <property type="entry name" value="Lysozyme-like"/>
    <property type="match status" value="1"/>
</dbReference>
<keyword evidence="1" id="KW-0812">Transmembrane</keyword>
<dbReference type="RefSeq" id="WP_269954505.1">
    <property type="nucleotide sequence ID" value="NZ_JAKMUV010000001.1"/>
</dbReference>
<feature type="domain" description="Transglycosylase SLT" evidence="2">
    <location>
        <begin position="207"/>
        <end position="251"/>
    </location>
</feature>
<dbReference type="PANTHER" id="PTHR30163">
    <property type="entry name" value="MEMBRANE-BOUND LYTIC MUREIN TRANSGLYCOSYLASE B"/>
    <property type="match status" value="1"/>
</dbReference>
<keyword evidence="1" id="KW-1133">Transmembrane helix</keyword>
<dbReference type="AlphaFoldDB" id="A0A9X3M4Q8"/>
<dbReference type="Proteomes" id="UP001146505">
    <property type="component" value="Unassembled WGS sequence"/>
</dbReference>
<name>A0A9X3M4Q8_9CORY</name>
<evidence type="ECO:0000259" key="2">
    <source>
        <dbReference type="Pfam" id="PF13406"/>
    </source>
</evidence>